<reference evidence="1" key="1">
    <citation type="submission" date="2021-06" db="EMBL/GenBank/DDBJ databases">
        <authorList>
            <person name="Kallberg Y."/>
            <person name="Tangrot J."/>
            <person name="Rosling A."/>
        </authorList>
    </citation>
    <scope>NUCLEOTIDE SEQUENCE</scope>
    <source>
        <strain evidence="1">CL356</strain>
    </source>
</reference>
<feature type="non-terminal residue" evidence="1">
    <location>
        <position position="228"/>
    </location>
</feature>
<sequence>GMDEQVETFEDYYDSFDPDTYSHIESSSKEPYSYLVDGDRSYHESKSLESFSSPSLSAPLHEGPFQSYNENTHPFHSGGAVSDTNHVSTLALTPSRLTNLNLNPTFTPRRDLRHSYVKDIQPACVRKAFHGCSPLTNTRIITRNFGDAAYRLLFSFAQFNAVQSACYSSIIEEDENMVISAPTGSGKTVLFELAIVKMLIDDNSSDSKLCVLKSIENGQGNSRLREPN</sequence>
<organism evidence="1 2">
    <name type="scientific">Acaulospora colombiana</name>
    <dbReference type="NCBI Taxonomy" id="27376"/>
    <lineage>
        <taxon>Eukaryota</taxon>
        <taxon>Fungi</taxon>
        <taxon>Fungi incertae sedis</taxon>
        <taxon>Mucoromycota</taxon>
        <taxon>Glomeromycotina</taxon>
        <taxon>Glomeromycetes</taxon>
        <taxon>Diversisporales</taxon>
        <taxon>Acaulosporaceae</taxon>
        <taxon>Acaulospora</taxon>
    </lineage>
</organism>
<protein>
    <submittedName>
        <fullName evidence="1">10447_t:CDS:1</fullName>
    </submittedName>
</protein>
<name>A0ACA9Q816_9GLOM</name>
<comment type="caution">
    <text evidence="1">The sequence shown here is derived from an EMBL/GenBank/DDBJ whole genome shotgun (WGS) entry which is preliminary data.</text>
</comment>
<proteinExistence type="predicted"/>
<feature type="non-terminal residue" evidence="1">
    <location>
        <position position="1"/>
    </location>
</feature>
<accession>A0ACA9Q816</accession>
<gene>
    <name evidence="1" type="ORF">ACOLOM_LOCUS12134</name>
</gene>
<evidence type="ECO:0000313" key="1">
    <source>
        <dbReference type="EMBL" id="CAG8740178.1"/>
    </source>
</evidence>
<evidence type="ECO:0000313" key="2">
    <source>
        <dbReference type="Proteomes" id="UP000789525"/>
    </source>
</evidence>
<keyword evidence="2" id="KW-1185">Reference proteome</keyword>
<dbReference type="Proteomes" id="UP000789525">
    <property type="component" value="Unassembled WGS sequence"/>
</dbReference>
<dbReference type="EMBL" id="CAJVPT010047479">
    <property type="protein sequence ID" value="CAG8740178.1"/>
    <property type="molecule type" value="Genomic_DNA"/>
</dbReference>